<dbReference type="OrthoDB" id="9797498at2"/>
<dbReference type="Gene3D" id="3.40.50.10910">
    <property type="entry name" value="Amidohydrolase"/>
    <property type="match status" value="1"/>
</dbReference>
<dbReference type="AlphaFoldDB" id="A0A1H4KB45"/>
<proteinExistence type="predicted"/>
<dbReference type="InterPro" id="IPR051781">
    <property type="entry name" value="Metallo-dep_Hydrolase"/>
</dbReference>
<dbReference type="Proteomes" id="UP000182409">
    <property type="component" value="Unassembled WGS sequence"/>
</dbReference>
<feature type="signal peptide" evidence="1">
    <location>
        <begin position="1"/>
        <end position="32"/>
    </location>
</feature>
<dbReference type="InterPro" id="IPR008979">
    <property type="entry name" value="Galactose-bd-like_sf"/>
</dbReference>
<dbReference type="GO" id="GO:0016810">
    <property type="term" value="F:hydrolase activity, acting on carbon-nitrogen (but not peptide) bonds"/>
    <property type="evidence" value="ECO:0007669"/>
    <property type="project" value="InterPro"/>
</dbReference>
<dbReference type="PANTHER" id="PTHR43135">
    <property type="entry name" value="ALPHA-D-RIBOSE 1-METHYLPHOSPHONATE 5-TRIPHOSPHATE DIPHOSPHATASE"/>
    <property type="match status" value="1"/>
</dbReference>
<gene>
    <name evidence="3" type="ORF">SAMN05443244_1105</name>
</gene>
<name>A0A1H4KB45_9BACT</name>
<dbReference type="Pfam" id="PF01979">
    <property type="entry name" value="Amidohydro_1"/>
    <property type="match status" value="1"/>
</dbReference>
<dbReference type="EMBL" id="FNSD01000001">
    <property type="protein sequence ID" value="SEB55653.1"/>
    <property type="molecule type" value="Genomic_DNA"/>
</dbReference>
<evidence type="ECO:0000259" key="2">
    <source>
        <dbReference type="Pfam" id="PF01979"/>
    </source>
</evidence>
<organism evidence="3 4">
    <name type="scientific">Terriglobus roseus</name>
    <dbReference type="NCBI Taxonomy" id="392734"/>
    <lineage>
        <taxon>Bacteria</taxon>
        <taxon>Pseudomonadati</taxon>
        <taxon>Acidobacteriota</taxon>
        <taxon>Terriglobia</taxon>
        <taxon>Terriglobales</taxon>
        <taxon>Acidobacteriaceae</taxon>
        <taxon>Terriglobus</taxon>
    </lineage>
</organism>
<evidence type="ECO:0000313" key="4">
    <source>
        <dbReference type="Proteomes" id="UP000182409"/>
    </source>
</evidence>
<feature type="chain" id="PRO_5010300035" evidence="1">
    <location>
        <begin position="33"/>
        <end position="602"/>
    </location>
</feature>
<protein>
    <submittedName>
        <fullName evidence="3">Imidazolonepropionase</fullName>
    </submittedName>
</protein>
<dbReference type="Gene3D" id="2.30.40.10">
    <property type="entry name" value="Urease, subunit C, domain 1"/>
    <property type="match status" value="1"/>
</dbReference>
<dbReference type="InterPro" id="IPR032466">
    <property type="entry name" value="Metal_Hydrolase"/>
</dbReference>
<dbReference type="InterPro" id="IPR006680">
    <property type="entry name" value="Amidohydro-rel"/>
</dbReference>
<dbReference type="PANTHER" id="PTHR43135:SF3">
    <property type="entry name" value="ALPHA-D-RIBOSE 1-METHYLPHOSPHONATE 5-TRIPHOSPHATE DIPHOSPHATASE"/>
    <property type="match status" value="1"/>
</dbReference>
<feature type="domain" description="Amidohydrolase-related" evidence="2">
    <location>
        <begin position="87"/>
        <end position="414"/>
    </location>
</feature>
<dbReference type="SUPFAM" id="SSF49785">
    <property type="entry name" value="Galactose-binding domain-like"/>
    <property type="match status" value="1"/>
</dbReference>
<keyword evidence="1" id="KW-0732">Signal</keyword>
<dbReference type="RefSeq" id="WP_074652703.1">
    <property type="nucleotide sequence ID" value="NZ_FNSD01000001.1"/>
</dbReference>
<dbReference type="InterPro" id="IPR011059">
    <property type="entry name" value="Metal-dep_hydrolase_composite"/>
</dbReference>
<evidence type="ECO:0000256" key="1">
    <source>
        <dbReference type="SAM" id="SignalP"/>
    </source>
</evidence>
<dbReference type="SUPFAM" id="SSF51338">
    <property type="entry name" value="Composite domain of metallo-dependent hydrolases"/>
    <property type="match status" value="1"/>
</dbReference>
<accession>A0A1H4KB45</accession>
<dbReference type="Gene3D" id="3.30.110.90">
    <property type="entry name" value="Amidohydrolase"/>
    <property type="match status" value="1"/>
</dbReference>
<reference evidence="3 4" key="1">
    <citation type="submission" date="2016-10" db="EMBL/GenBank/DDBJ databases">
        <authorList>
            <person name="de Groot N.N."/>
        </authorList>
    </citation>
    <scope>NUCLEOTIDE SEQUENCE [LARGE SCALE GENOMIC DNA]</scope>
    <source>
        <strain evidence="3 4">AB35.6</strain>
    </source>
</reference>
<evidence type="ECO:0000313" key="3">
    <source>
        <dbReference type="EMBL" id="SEB55653.1"/>
    </source>
</evidence>
<dbReference type="SUPFAM" id="SSF51556">
    <property type="entry name" value="Metallo-dependent hydrolases"/>
    <property type="match status" value="1"/>
</dbReference>
<dbReference type="Gene3D" id="1.20.58.520">
    <property type="entry name" value="Amidohydrolase"/>
    <property type="match status" value="1"/>
</dbReference>
<sequence length="602" mass="64158">MTLKLRFLTQRTLTVASAITLCGALSSSGQNARPVDIAIVDAMVFDGTGAAPSARTVLIQNGRITAVGAHLAVPAGYTTIDATGEALLPGFFDLHTHWTESGMPHSVPVMANEDLAAGVTTVDDFNSSPESFEARRAWIGMLNAPHVNICGRISTPGGHGADWADSATTRQIVTPLEARAAVDDLMRYKPDCFGETMIDGWRYGMSPDNTSMNADAIAALVDEAHKFQMPVLTHTVTVSKGKDAGDGHVDVIAHALQDRDLDEATIAAIKRGGSAFAPTLAVYEPNKPGSTPIPATDPRFLQSQKRWHLALNNTRLLYEAGVPITLGTDAGMPGTPHGKSSLREMELLVQAGLPASAALIAGTANSARAMGEINDRGTIEVGKRADLVLLKGKPWETIGDVEKTDRVFLSGRLVFGPGALAPNPDVPMAAAKVGNIVDDFEREDMRTNFATLVVTNPDGGLSRSSEILQIVPREGTNHALLMTGKMVVKDKPSVSIVVPLTKGSIAPADLRGYKGIRLDIRGDGEYELRLNALNAAYSATVSGNAEWKSVEIPFTELHPIAGRRTSPADALWKGDDLTEIEVVAHRKGGTTTWVELDNILFF</sequence>